<dbReference type="KEGG" id="egl:EGR_11115"/>
<protein>
    <submittedName>
        <fullName evidence="1">Uncharacterized protein</fullName>
    </submittedName>
</protein>
<comment type="caution">
    <text evidence="1">The sequence shown here is derived from an EMBL/GenBank/DDBJ whole genome shotgun (WGS) entry which is preliminary data.</text>
</comment>
<dbReference type="GeneID" id="36346828"/>
<organism evidence="1 2">
    <name type="scientific">Echinococcus granulosus</name>
    <name type="common">Hydatid tapeworm</name>
    <dbReference type="NCBI Taxonomy" id="6210"/>
    <lineage>
        <taxon>Eukaryota</taxon>
        <taxon>Metazoa</taxon>
        <taxon>Spiralia</taxon>
        <taxon>Lophotrochozoa</taxon>
        <taxon>Platyhelminthes</taxon>
        <taxon>Cestoda</taxon>
        <taxon>Eucestoda</taxon>
        <taxon>Cyclophyllidea</taxon>
        <taxon>Taeniidae</taxon>
        <taxon>Echinococcus</taxon>
        <taxon>Echinococcus granulosus group</taxon>
    </lineage>
</organism>
<proteinExistence type="predicted"/>
<dbReference type="CTD" id="36346828"/>
<evidence type="ECO:0000313" key="2">
    <source>
        <dbReference type="Proteomes" id="UP000019149"/>
    </source>
</evidence>
<dbReference type="Proteomes" id="UP000019149">
    <property type="component" value="Unassembled WGS sequence"/>
</dbReference>
<sequence length="43" mass="4962">MPAGQDEKPPNLVFLLQRFTEFENVNHLLAGRLNAKPRFLHTT</sequence>
<gene>
    <name evidence="1" type="ORF">EGR_11115</name>
</gene>
<accession>W6TZ77</accession>
<dbReference type="AlphaFoldDB" id="W6TZ77"/>
<name>W6TZ77_ECHGR</name>
<dbReference type="EMBL" id="APAU02000389">
    <property type="protein sequence ID" value="EUB54028.1"/>
    <property type="molecule type" value="Genomic_DNA"/>
</dbReference>
<reference evidence="1 2" key="1">
    <citation type="journal article" date="2013" name="Nat. Genet.">
        <title>The genome of the hydatid tapeworm Echinococcus granulosus.</title>
        <authorList>
            <person name="Zheng H."/>
            <person name="Zhang W."/>
            <person name="Zhang L."/>
            <person name="Zhang Z."/>
            <person name="Li J."/>
            <person name="Lu G."/>
            <person name="Zhu Y."/>
            <person name="Wang Y."/>
            <person name="Huang Y."/>
            <person name="Liu J."/>
            <person name="Kang H."/>
            <person name="Chen J."/>
            <person name="Wang L."/>
            <person name="Chen A."/>
            <person name="Yu S."/>
            <person name="Gao Z."/>
            <person name="Jin L."/>
            <person name="Gu W."/>
            <person name="Wang Z."/>
            <person name="Zhao L."/>
            <person name="Shi B."/>
            <person name="Wen H."/>
            <person name="Lin R."/>
            <person name="Jones M.K."/>
            <person name="Brejova B."/>
            <person name="Vinar T."/>
            <person name="Zhao G."/>
            <person name="McManus D.P."/>
            <person name="Chen Z."/>
            <person name="Zhou Y."/>
            <person name="Wang S."/>
        </authorList>
    </citation>
    <scope>NUCLEOTIDE SEQUENCE [LARGE SCALE GENOMIC DNA]</scope>
</reference>
<keyword evidence="2" id="KW-1185">Reference proteome</keyword>
<evidence type="ECO:0000313" key="1">
    <source>
        <dbReference type="EMBL" id="EUB54028.1"/>
    </source>
</evidence>
<dbReference type="RefSeq" id="XP_024345224.1">
    <property type="nucleotide sequence ID" value="XM_024500362.1"/>
</dbReference>